<evidence type="ECO:0000256" key="1">
    <source>
        <dbReference type="ARBA" id="ARBA00004230"/>
    </source>
</evidence>
<dbReference type="InterPro" id="IPR041951">
    <property type="entry name" value="STARD10_START"/>
</dbReference>
<dbReference type="OMA" id="KEQCENQ"/>
<keyword evidence="4" id="KW-0813">Transport</keyword>
<dbReference type="InterPro" id="IPR023393">
    <property type="entry name" value="START-like_dom_sf"/>
</dbReference>
<keyword evidence="7" id="KW-0282">Flagellum</keyword>
<reference evidence="18 19" key="1">
    <citation type="journal article" date="2018" name="Nat. Ecol. Evol.">
        <title>Genomic signatures of mitonuclear coevolution across populations of Tigriopus californicus.</title>
        <authorList>
            <person name="Barreto F.S."/>
            <person name="Watson E.T."/>
            <person name="Lima T.G."/>
            <person name="Willett C.S."/>
            <person name="Edmands S."/>
            <person name="Li W."/>
            <person name="Burton R.S."/>
        </authorList>
    </citation>
    <scope>NUCLEOTIDE SEQUENCE [LARGE SCALE GENOMIC DNA]</scope>
    <source>
        <strain evidence="18 19">San Diego</strain>
    </source>
</reference>
<keyword evidence="12" id="KW-0472">Membrane</keyword>
<dbReference type="PROSITE" id="PS50848">
    <property type="entry name" value="START"/>
    <property type="match status" value="1"/>
</dbReference>
<dbReference type="FunFam" id="3.30.530.20:FF:000008">
    <property type="entry name" value="START domain containing 10"/>
    <property type="match status" value="1"/>
</dbReference>
<evidence type="ECO:0000256" key="12">
    <source>
        <dbReference type="ARBA" id="ARBA00023136"/>
    </source>
</evidence>
<organism evidence="18 19">
    <name type="scientific">Tigriopus californicus</name>
    <name type="common">Marine copepod</name>
    <dbReference type="NCBI Taxonomy" id="6832"/>
    <lineage>
        <taxon>Eukaryota</taxon>
        <taxon>Metazoa</taxon>
        <taxon>Ecdysozoa</taxon>
        <taxon>Arthropoda</taxon>
        <taxon>Crustacea</taxon>
        <taxon>Multicrustacea</taxon>
        <taxon>Hexanauplia</taxon>
        <taxon>Copepoda</taxon>
        <taxon>Harpacticoida</taxon>
        <taxon>Harpacticidae</taxon>
        <taxon>Tigriopus</taxon>
    </lineage>
</organism>
<evidence type="ECO:0000256" key="5">
    <source>
        <dbReference type="ARBA" id="ARBA00022490"/>
    </source>
</evidence>
<dbReference type="GO" id="GO:0016020">
    <property type="term" value="C:membrane"/>
    <property type="evidence" value="ECO:0007669"/>
    <property type="project" value="UniProtKB-SubCell"/>
</dbReference>
<evidence type="ECO:0000313" key="18">
    <source>
        <dbReference type="EMBL" id="TRY73031.1"/>
    </source>
</evidence>
<gene>
    <name evidence="18" type="ORF">TCAL_01891</name>
</gene>
<evidence type="ECO:0000256" key="7">
    <source>
        <dbReference type="ARBA" id="ARBA00022846"/>
    </source>
</evidence>
<dbReference type="Gene3D" id="3.30.530.20">
    <property type="match status" value="1"/>
</dbReference>
<evidence type="ECO:0000256" key="4">
    <source>
        <dbReference type="ARBA" id="ARBA00022448"/>
    </source>
</evidence>
<keyword evidence="8" id="KW-0007">Acetylation</keyword>
<dbReference type="GO" id="GO:0006869">
    <property type="term" value="P:lipid transport"/>
    <property type="evidence" value="ECO:0007669"/>
    <property type="project" value="UniProtKB-KW"/>
</dbReference>
<dbReference type="SMART" id="SM00234">
    <property type="entry name" value="START"/>
    <property type="match status" value="1"/>
</dbReference>
<dbReference type="InterPro" id="IPR051213">
    <property type="entry name" value="START_lipid_transfer"/>
</dbReference>
<evidence type="ECO:0000256" key="8">
    <source>
        <dbReference type="ARBA" id="ARBA00022990"/>
    </source>
</evidence>
<evidence type="ECO:0000313" key="19">
    <source>
        <dbReference type="Proteomes" id="UP000318571"/>
    </source>
</evidence>
<evidence type="ECO:0000256" key="15">
    <source>
        <dbReference type="ARBA" id="ARBA00076937"/>
    </source>
</evidence>
<name>A0A553P5S0_TIGCA</name>
<dbReference type="CDD" id="cd08871">
    <property type="entry name" value="START_STARD10-like"/>
    <property type="match status" value="1"/>
</dbReference>
<dbReference type="GO" id="GO:0031514">
    <property type="term" value="C:motile cilium"/>
    <property type="evidence" value="ECO:0007669"/>
    <property type="project" value="UniProtKB-SubCell"/>
</dbReference>
<proteinExistence type="predicted"/>
<dbReference type="STRING" id="6832.A0A553P5S0"/>
<dbReference type="AlphaFoldDB" id="A0A553P5S0"/>
<keyword evidence="5" id="KW-0963">Cytoplasm</keyword>
<keyword evidence="10" id="KW-0969">Cilium</keyword>
<dbReference type="EMBL" id="VCGU01000007">
    <property type="protein sequence ID" value="TRY73031.1"/>
    <property type="molecule type" value="Genomic_DNA"/>
</dbReference>
<evidence type="ECO:0000256" key="11">
    <source>
        <dbReference type="ARBA" id="ARBA00023121"/>
    </source>
</evidence>
<evidence type="ECO:0000256" key="2">
    <source>
        <dbReference type="ARBA" id="ARBA00004370"/>
    </source>
</evidence>
<comment type="subcellular location">
    <subcellularLocation>
        <location evidence="1">Cell projection</location>
        <location evidence="1">Cilium</location>
        <location evidence="1">Flagellum</location>
    </subcellularLocation>
    <subcellularLocation>
        <location evidence="3">Cytoplasm</location>
    </subcellularLocation>
    <subcellularLocation>
        <location evidence="2">Membrane</location>
    </subcellularLocation>
</comment>
<evidence type="ECO:0000256" key="3">
    <source>
        <dbReference type="ARBA" id="ARBA00004496"/>
    </source>
</evidence>
<protein>
    <recommendedName>
        <fullName evidence="14">START domain-containing protein 10</fullName>
    </recommendedName>
    <alternativeName>
        <fullName evidence="15">PCTP-like protein</fullName>
    </alternativeName>
    <alternativeName>
        <fullName evidence="16">StAR-related lipid transfer protein 10</fullName>
    </alternativeName>
</protein>
<accession>A0A553P5S0</accession>
<dbReference type="Proteomes" id="UP000318571">
    <property type="component" value="Chromosome 3"/>
</dbReference>
<dbReference type="GO" id="GO:0005829">
    <property type="term" value="C:cytosol"/>
    <property type="evidence" value="ECO:0007669"/>
    <property type="project" value="UniProtKB-ARBA"/>
</dbReference>
<keyword evidence="9" id="KW-0445">Lipid transport</keyword>
<keyword evidence="13" id="KW-0966">Cell projection</keyword>
<evidence type="ECO:0000256" key="6">
    <source>
        <dbReference type="ARBA" id="ARBA00022553"/>
    </source>
</evidence>
<evidence type="ECO:0000256" key="10">
    <source>
        <dbReference type="ARBA" id="ARBA00023069"/>
    </source>
</evidence>
<dbReference type="PANTHER" id="PTHR19308">
    <property type="entry name" value="PHOSPHATIDYLCHOLINE TRANSFER PROTEIN"/>
    <property type="match status" value="1"/>
</dbReference>
<sequence>MIRVKTTFPDIPASVLYDVLHDPEYRKTWDKFMLESKEIGHLNPNNNISYYSLACPAPVKNRDFVIQSSWLETPKEYMIINHSVFHRDFPTRKGFVRGTSYLTGFHIKTAGQGCELGYLTHSNPKGNLPSWVSNKLSSNFAPKLIRKLHKACQKYPSWKSQHGKAQKPWLFPELIASPRINVKDCNKDTLADTDSSSSPEESLIEELETCHIENFSDTE</sequence>
<evidence type="ECO:0000256" key="16">
    <source>
        <dbReference type="ARBA" id="ARBA00080073"/>
    </source>
</evidence>
<keyword evidence="19" id="KW-1185">Reference proteome</keyword>
<evidence type="ECO:0000259" key="17">
    <source>
        <dbReference type="PROSITE" id="PS50848"/>
    </source>
</evidence>
<evidence type="ECO:0000256" key="13">
    <source>
        <dbReference type="ARBA" id="ARBA00023273"/>
    </source>
</evidence>
<comment type="caution">
    <text evidence="18">The sequence shown here is derived from an EMBL/GenBank/DDBJ whole genome shotgun (WGS) entry which is preliminary data.</text>
</comment>
<dbReference type="Pfam" id="PF01852">
    <property type="entry name" value="START"/>
    <property type="match status" value="1"/>
</dbReference>
<dbReference type="SUPFAM" id="SSF55961">
    <property type="entry name" value="Bet v1-like"/>
    <property type="match status" value="1"/>
</dbReference>
<dbReference type="InterPro" id="IPR002913">
    <property type="entry name" value="START_lipid-bd_dom"/>
</dbReference>
<feature type="domain" description="START" evidence="17">
    <location>
        <begin position="1"/>
        <end position="157"/>
    </location>
</feature>
<dbReference type="PANTHER" id="PTHR19308:SF14">
    <property type="entry name" value="START DOMAIN-CONTAINING PROTEIN"/>
    <property type="match status" value="1"/>
</dbReference>
<evidence type="ECO:0000256" key="14">
    <source>
        <dbReference type="ARBA" id="ARBA00070345"/>
    </source>
</evidence>
<keyword evidence="6" id="KW-0597">Phosphoprotein</keyword>
<keyword evidence="11" id="KW-0446">Lipid-binding</keyword>
<dbReference type="GO" id="GO:0008289">
    <property type="term" value="F:lipid binding"/>
    <property type="evidence" value="ECO:0007669"/>
    <property type="project" value="UniProtKB-KW"/>
</dbReference>
<evidence type="ECO:0000256" key="9">
    <source>
        <dbReference type="ARBA" id="ARBA00023055"/>
    </source>
</evidence>